<dbReference type="InterPro" id="IPR036236">
    <property type="entry name" value="Znf_C2H2_sf"/>
</dbReference>
<evidence type="ECO:0000256" key="2">
    <source>
        <dbReference type="ARBA" id="ARBA00022771"/>
    </source>
</evidence>
<evidence type="ECO:0000256" key="4">
    <source>
        <dbReference type="PROSITE-ProRule" id="PRU00042"/>
    </source>
</evidence>
<proteinExistence type="predicted"/>
<dbReference type="Pfam" id="PF13894">
    <property type="entry name" value="zf-C2H2_4"/>
    <property type="match status" value="1"/>
</dbReference>
<dbReference type="SUPFAM" id="SSF57667">
    <property type="entry name" value="beta-beta-alpha zinc fingers"/>
    <property type="match status" value="3"/>
</dbReference>
<keyword evidence="1" id="KW-0479">Metal-binding</keyword>
<sequence>MSAMDFKVEIKDEPVEYIQKDTESQLSTSIDLENFKNEKEDKSEMGLKAEIKEEFSDGYQIDDQLFTSPDLKDLVKADENNSGFSQNGMEIMKTELESSTEQQINANTEEATSKNSICECKICFKQFKEARSLKRHIKTHSGEKPYKCEICFKQFSHAHSLKSHLIVHTGEKPYKCEICCRRFNKANDLKRHLRLHTGEKPYKCEICFKQFSHAHNLKGHMRVHTGEKPYECEICCKQFRASGHLKRHLRVHTGEKPYKCELCFKQFSQKHHLNDHLKLHTGETPSSSS</sequence>
<feature type="domain" description="C2H2-type" evidence="5">
    <location>
        <begin position="230"/>
        <end position="257"/>
    </location>
</feature>
<feature type="domain" description="C2H2-type" evidence="5">
    <location>
        <begin position="202"/>
        <end position="229"/>
    </location>
</feature>
<dbReference type="InterPro" id="IPR013087">
    <property type="entry name" value="Znf_C2H2_type"/>
</dbReference>
<feature type="domain" description="C2H2-type" evidence="5">
    <location>
        <begin position="146"/>
        <end position="173"/>
    </location>
</feature>
<keyword evidence="2 4" id="KW-0863">Zinc-finger</keyword>
<dbReference type="PANTHER" id="PTHR23235">
    <property type="entry name" value="KRUEPPEL-LIKE TRANSCRIPTION FACTOR"/>
    <property type="match status" value="1"/>
</dbReference>
<evidence type="ECO:0000256" key="3">
    <source>
        <dbReference type="ARBA" id="ARBA00022833"/>
    </source>
</evidence>
<evidence type="ECO:0000313" key="6">
    <source>
        <dbReference type="EnsemblMetazoa" id="XP_050511351.1"/>
    </source>
</evidence>
<keyword evidence="7" id="KW-1185">Reference proteome</keyword>
<dbReference type="PROSITE" id="PS00028">
    <property type="entry name" value="ZINC_FINGER_C2H2_1"/>
    <property type="match status" value="6"/>
</dbReference>
<reference evidence="6" key="1">
    <citation type="submission" date="2025-05" db="UniProtKB">
        <authorList>
            <consortium name="EnsemblMetazoa"/>
        </authorList>
    </citation>
    <scope>IDENTIFICATION</scope>
</reference>
<evidence type="ECO:0000313" key="7">
    <source>
        <dbReference type="Proteomes" id="UP001652700"/>
    </source>
</evidence>
<dbReference type="SMART" id="SM00355">
    <property type="entry name" value="ZnF_C2H2"/>
    <property type="match status" value="6"/>
</dbReference>
<accession>A0ABM5KMC3</accession>
<dbReference type="PROSITE" id="PS50157">
    <property type="entry name" value="ZINC_FINGER_C2H2_2"/>
    <property type="match status" value="6"/>
</dbReference>
<protein>
    <recommendedName>
        <fullName evidence="5">C2H2-type domain-containing protein</fullName>
    </recommendedName>
</protein>
<dbReference type="GeneID" id="114344168"/>
<dbReference type="RefSeq" id="XP_050511351.1">
    <property type="nucleotide sequence ID" value="XM_050655394.1"/>
</dbReference>
<dbReference type="EnsemblMetazoa" id="XM_050655394.1">
    <property type="protein sequence ID" value="XP_050511351.1"/>
    <property type="gene ID" value="LOC114344168"/>
</dbReference>
<feature type="domain" description="C2H2-type" evidence="5">
    <location>
        <begin position="174"/>
        <end position="201"/>
    </location>
</feature>
<dbReference type="Proteomes" id="UP001652700">
    <property type="component" value="Unplaced"/>
</dbReference>
<dbReference type="Gene3D" id="3.30.160.60">
    <property type="entry name" value="Classic Zinc Finger"/>
    <property type="match status" value="6"/>
</dbReference>
<feature type="domain" description="C2H2-type" evidence="5">
    <location>
        <begin position="118"/>
        <end position="145"/>
    </location>
</feature>
<evidence type="ECO:0000259" key="5">
    <source>
        <dbReference type="PROSITE" id="PS50157"/>
    </source>
</evidence>
<organism evidence="6 7">
    <name type="scientific">Diabrotica virgifera virgifera</name>
    <name type="common">western corn rootworm</name>
    <dbReference type="NCBI Taxonomy" id="50390"/>
    <lineage>
        <taxon>Eukaryota</taxon>
        <taxon>Metazoa</taxon>
        <taxon>Ecdysozoa</taxon>
        <taxon>Arthropoda</taxon>
        <taxon>Hexapoda</taxon>
        <taxon>Insecta</taxon>
        <taxon>Pterygota</taxon>
        <taxon>Neoptera</taxon>
        <taxon>Endopterygota</taxon>
        <taxon>Coleoptera</taxon>
        <taxon>Polyphaga</taxon>
        <taxon>Cucujiformia</taxon>
        <taxon>Chrysomeloidea</taxon>
        <taxon>Chrysomelidae</taxon>
        <taxon>Galerucinae</taxon>
        <taxon>Diabroticina</taxon>
        <taxon>Diabroticites</taxon>
        <taxon>Diabrotica</taxon>
    </lineage>
</organism>
<feature type="domain" description="C2H2-type" evidence="5">
    <location>
        <begin position="258"/>
        <end position="285"/>
    </location>
</feature>
<keyword evidence="3" id="KW-0862">Zinc</keyword>
<dbReference type="Pfam" id="PF00096">
    <property type="entry name" value="zf-C2H2"/>
    <property type="match status" value="5"/>
</dbReference>
<name>A0ABM5KMC3_DIAVI</name>
<evidence type="ECO:0000256" key="1">
    <source>
        <dbReference type="ARBA" id="ARBA00022723"/>
    </source>
</evidence>